<keyword evidence="8" id="KW-1185">Reference proteome</keyword>
<feature type="domain" description="HAT C-terminal dimerisation" evidence="6">
    <location>
        <begin position="533"/>
        <end position="620"/>
    </location>
</feature>
<accession>A0A9W6XUA8</accession>
<evidence type="ECO:0000259" key="6">
    <source>
        <dbReference type="Pfam" id="PF05699"/>
    </source>
</evidence>
<dbReference type="GO" id="GO:0005634">
    <property type="term" value="C:nucleus"/>
    <property type="evidence" value="ECO:0007669"/>
    <property type="project" value="UniProtKB-SubCell"/>
</dbReference>
<keyword evidence="5" id="KW-0539">Nucleus</keyword>
<dbReference type="EMBL" id="BSXT01001810">
    <property type="protein sequence ID" value="GMF45373.1"/>
    <property type="molecule type" value="Genomic_DNA"/>
</dbReference>
<keyword evidence="4" id="KW-0862">Zinc</keyword>
<proteinExistence type="predicted"/>
<dbReference type="InterPro" id="IPR008906">
    <property type="entry name" value="HATC_C_dom"/>
</dbReference>
<dbReference type="InterPro" id="IPR012337">
    <property type="entry name" value="RNaseH-like_sf"/>
</dbReference>
<reference evidence="7" key="1">
    <citation type="submission" date="2023-04" db="EMBL/GenBank/DDBJ databases">
        <title>Phytophthora fragariaefolia NBRC 109709.</title>
        <authorList>
            <person name="Ichikawa N."/>
            <person name="Sato H."/>
            <person name="Tonouchi N."/>
        </authorList>
    </citation>
    <scope>NUCLEOTIDE SEQUENCE</scope>
    <source>
        <strain evidence="7">NBRC 109709</strain>
    </source>
</reference>
<evidence type="ECO:0000313" key="8">
    <source>
        <dbReference type="Proteomes" id="UP001165121"/>
    </source>
</evidence>
<dbReference type="SUPFAM" id="SSF53098">
    <property type="entry name" value="Ribonuclease H-like"/>
    <property type="match status" value="1"/>
</dbReference>
<evidence type="ECO:0000256" key="2">
    <source>
        <dbReference type="ARBA" id="ARBA00022723"/>
    </source>
</evidence>
<keyword evidence="2" id="KW-0479">Metal-binding</keyword>
<gene>
    <name evidence="7" type="ORF">Pfra01_001621300</name>
</gene>
<dbReference type="InterPro" id="IPR052035">
    <property type="entry name" value="ZnF_BED_domain_contain"/>
</dbReference>
<dbReference type="OrthoDB" id="5078122at2759"/>
<dbReference type="GO" id="GO:0046983">
    <property type="term" value="F:protein dimerization activity"/>
    <property type="evidence" value="ECO:0007669"/>
    <property type="project" value="InterPro"/>
</dbReference>
<dbReference type="Pfam" id="PF05699">
    <property type="entry name" value="Dimer_Tnp_hAT"/>
    <property type="match status" value="1"/>
</dbReference>
<comment type="subcellular location">
    <subcellularLocation>
        <location evidence="1">Nucleus</location>
    </subcellularLocation>
</comment>
<evidence type="ECO:0000313" key="7">
    <source>
        <dbReference type="EMBL" id="GMF45373.1"/>
    </source>
</evidence>
<evidence type="ECO:0000256" key="1">
    <source>
        <dbReference type="ARBA" id="ARBA00004123"/>
    </source>
</evidence>
<evidence type="ECO:0000256" key="3">
    <source>
        <dbReference type="ARBA" id="ARBA00022771"/>
    </source>
</evidence>
<keyword evidence="3" id="KW-0863">Zinc-finger</keyword>
<dbReference type="GO" id="GO:0008270">
    <property type="term" value="F:zinc ion binding"/>
    <property type="evidence" value="ECO:0007669"/>
    <property type="project" value="UniProtKB-KW"/>
</dbReference>
<evidence type="ECO:0000256" key="4">
    <source>
        <dbReference type="ARBA" id="ARBA00022833"/>
    </source>
</evidence>
<protein>
    <submittedName>
        <fullName evidence="7">Unnamed protein product</fullName>
    </submittedName>
</protein>
<dbReference type="AlphaFoldDB" id="A0A9W6XUA8"/>
<dbReference type="PANTHER" id="PTHR46481:SF10">
    <property type="entry name" value="ZINC FINGER BED DOMAIN-CONTAINING PROTEIN 39"/>
    <property type="match status" value="1"/>
</dbReference>
<organism evidence="7 8">
    <name type="scientific">Phytophthora fragariaefolia</name>
    <dbReference type="NCBI Taxonomy" id="1490495"/>
    <lineage>
        <taxon>Eukaryota</taxon>
        <taxon>Sar</taxon>
        <taxon>Stramenopiles</taxon>
        <taxon>Oomycota</taxon>
        <taxon>Peronosporomycetes</taxon>
        <taxon>Peronosporales</taxon>
        <taxon>Peronosporaceae</taxon>
        <taxon>Phytophthora</taxon>
    </lineage>
</organism>
<dbReference type="PANTHER" id="PTHR46481">
    <property type="entry name" value="ZINC FINGER BED DOMAIN-CONTAINING PROTEIN 4"/>
    <property type="match status" value="1"/>
</dbReference>
<name>A0A9W6XUA8_9STRA</name>
<dbReference type="Proteomes" id="UP001165121">
    <property type="component" value="Unassembled WGS sequence"/>
</dbReference>
<evidence type="ECO:0000256" key="5">
    <source>
        <dbReference type="ARBA" id="ARBA00023242"/>
    </source>
</evidence>
<sequence>MSSAPAAVRQAIENWTECVSSTMRTARRRSDSSAWQMNSVEMRSTPKPAAIVKGETSAAVKHLRLVHHLESPKAKKEGKKQRKREVEVEHLRSSTMYARNPARLNVLLETLRIINHNLPLCICEYEESKLLEALVKKDEMKVIITAERIGETIIESYSSTRKEITEFFEDNKEVYPNFIMMADFWTCKTTSKKYLGLRVYVIDRNWQFTSVLLGTRKFSPSYGDRDKGIRRPFLLWMRRALEDFRLTSSNFYGATSDKGSDVRCLLTDELQLRWEWCIAHMAHAATRSACGMNDKKQDNTEMAELITQLTTTIYQVRTVEVTGDLFEALCNSRTETSTTRLLNYSSARFLSITNAIRRVLDKWPALEEWFAERARKAVRDKTRPPVFPLAGREKDLSHVLSVLVPVAELKRTCQADAPNQVDVLMMLYKLRLNYLNNEKPVRHYLSTDTDPRWIEPNELTPLAKSTRRLLRDAFDERFFCRYYDDAKMAKLRTRSTSSKSHPIYSELEAMFAPPQHRSAAVVVNQMQRRVDEELDRWKDDPMQVERLESGAPESVLSLWRRVEHRQYYIFLPRAVKVLFAVPASSCQIERDFSVSGSMVTSQRTSLSQHNIDMATFLNRNGEFVDLLQCEAIKRGKHREHTPSCFTYPLDLDWDIEEDFSDEILAGFMSSTSFSLYEEGKENS</sequence>
<comment type="caution">
    <text evidence="7">The sequence shown here is derived from an EMBL/GenBank/DDBJ whole genome shotgun (WGS) entry which is preliminary data.</text>
</comment>